<dbReference type="PANTHER" id="PTHR43283:SF17">
    <property type="entry name" value="(LOVD), PUTATIVE (AFU_ORTHOLOGUE AFUA_5G00920)-RELATED"/>
    <property type="match status" value="1"/>
</dbReference>
<evidence type="ECO:0000256" key="2">
    <source>
        <dbReference type="ARBA" id="ARBA00022801"/>
    </source>
</evidence>
<dbReference type="EMBL" id="FJUY01000003">
    <property type="protein sequence ID" value="CZT16730.1"/>
    <property type="molecule type" value="Genomic_DNA"/>
</dbReference>
<dbReference type="STRING" id="112498.A0A2D3UUS7"/>
<accession>A0A2D3UUS7</accession>
<dbReference type="Gene3D" id="3.40.710.10">
    <property type="entry name" value="DD-peptidase/beta-lactamase superfamily"/>
    <property type="match status" value="1"/>
</dbReference>
<dbReference type="InterPro" id="IPR012338">
    <property type="entry name" value="Beta-lactam/transpept-like"/>
</dbReference>
<dbReference type="OrthoDB" id="428260at2759"/>
<keyword evidence="2" id="KW-0378">Hydrolase</keyword>
<dbReference type="InterPro" id="IPR001466">
    <property type="entry name" value="Beta-lactam-related"/>
</dbReference>
<gene>
    <name evidence="4" type="ORF">RCC_02565</name>
</gene>
<feature type="domain" description="Beta-lactamase-related" evidence="3">
    <location>
        <begin position="8"/>
        <end position="372"/>
    </location>
</feature>
<proteinExistence type="inferred from homology"/>
<evidence type="ECO:0000313" key="5">
    <source>
        <dbReference type="Proteomes" id="UP000225277"/>
    </source>
</evidence>
<dbReference type="GO" id="GO:0016787">
    <property type="term" value="F:hydrolase activity"/>
    <property type="evidence" value="ECO:0007669"/>
    <property type="project" value="UniProtKB-KW"/>
</dbReference>
<dbReference type="RefSeq" id="XP_023623623.1">
    <property type="nucleotide sequence ID" value="XM_023767855.1"/>
</dbReference>
<dbReference type="Pfam" id="PF00144">
    <property type="entry name" value="Beta-lactamase"/>
    <property type="match status" value="1"/>
</dbReference>
<dbReference type="PANTHER" id="PTHR43283">
    <property type="entry name" value="BETA-LACTAMASE-RELATED"/>
    <property type="match status" value="1"/>
</dbReference>
<evidence type="ECO:0000256" key="1">
    <source>
        <dbReference type="ARBA" id="ARBA00009009"/>
    </source>
</evidence>
<dbReference type="InterPro" id="IPR050789">
    <property type="entry name" value="Diverse_Enzym_Activities"/>
</dbReference>
<dbReference type="Proteomes" id="UP000225277">
    <property type="component" value="Unassembled WGS sequence"/>
</dbReference>
<evidence type="ECO:0000259" key="3">
    <source>
        <dbReference type="Pfam" id="PF00144"/>
    </source>
</evidence>
<dbReference type="GeneID" id="35597780"/>
<evidence type="ECO:0000313" key="4">
    <source>
        <dbReference type="EMBL" id="CZT16730.1"/>
    </source>
</evidence>
<keyword evidence="5" id="KW-1185">Reference proteome</keyword>
<name>A0A2D3UUS7_9PEZI</name>
<organism evidence="4 5">
    <name type="scientific">Ramularia collo-cygni</name>
    <dbReference type="NCBI Taxonomy" id="112498"/>
    <lineage>
        <taxon>Eukaryota</taxon>
        <taxon>Fungi</taxon>
        <taxon>Dikarya</taxon>
        <taxon>Ascomycota</taxon>
        <taxon>Pezizomycotina</taxon>
        <taxon>Dothideomycetes</taxon>
        <taxon>Dothideomycetidae</taxon>
        <taxon>Mycosphaerellales</taxon>
        <taxon>Mycosphaerellaceae</taxon>
        <taxon>Ramularia</taxon>
    </lineage>
</organism>
<dbReference type="AlphaFoldDB" id="A0A2D3UUS7"/>
<reference evidence="4 5" key="1">
    <citation type="submission" date="2016-03" db="EMBL/GenBank/DDBJ databases">
        <authorList>
            <person name="Ploux O."/>
        </authorList>
    </citation>
    <scope>NUCLEOTIDE SEQUENCE [LARGE SCALE GENOMIC DNA]</scope>
    <source>
        <strain evidence="4 5">URUG2</strain>
    </source>
</reference>
<sequence>MAEQDIKTAFQAALDAGKINGAIICATDAKGDFVYQKALGQRTLLSGEKKDLQLDDVLFLASATKLITTIAALQCVEAGKLSLKGDLLKIAPELAAKKVLTGFSEDGKTPVLELQKTPMNLEMLLTHSNGMAYSFMHPLIGQWLALPENSSDSSNKTVEDHFDYPLTFQPGSGWMYGPGLDYAGRIIERVAGKTLGEYFQERILSPLGIKDAQFTPVTREDLRARLVDLNPDDSEGLGAAVLGGSADINKNTKGDFGGQGLFMPGPDYMKILHSLLANDGKLLKTSTVNDMFEHHLTPEATAVHQEALAGPLGFMFRNGVAPGTKTGHGLGGVLTRQDAEGWYGDRTLSWGGGMTLTWFIDRKNDICGLGAIQTALPMDAETIDSLKHIFRRDIYKVRARSGDKPE</sequence>
<protein>
    <submittedName>
        <fullName evidence="4">Probable transesterase (LovD)</fullName>
    </submittedName>
</protein>
<comment type="similarity">
    <text evidence="1">Belongs to the class-A beta-lactamase family.</text>
</comment>
<dbReference type="SUPFAM" id="SSF56601">
    <property type="entry name" value="beta-lactamase/transpeptidase-like"/>
    <property type="match status" value="1"/>
</dbReference>